<reference evidence="1" key="1">
    <citation type="journal article" date="2023" name="Mol. Phylogenet. Evol.">
        <title>Genome-scale phylogeny and comparative genomics of the fungal order Sordariales.</title>
        <authorList>
            <person name="Hensen N."/>
            <person name="Bonometti L."/>
            <person name="Westerberg I."/>
            <person name="Brannstrom I.O."/>
            <person name="Guillou S."/>
            <person name="Cros-Aarteil S."/>
            <person name="Calhoun S."/>
            <person name="Haridas S."/>
            <person name="Kuo A."/>
            <person name="Mondo S."/>
            <person name="Pangilinan J."/>
            <person name="Riley R."/>
            <person name="LaButti K."/>
            <person name="Andreopoulos B."/>
            <person name="Lipzen A."/>
            <person name="Chen C."/>
            <person name="Yan M."/>
            <person name="Daum C."/>
            <person name="Ng V."/>
            <person name="Clum A."/>
            <person name="Steindorff A."/>
            <person name="Ohm R.A."/>
            <person name="Martin F."/>
            <person name="Silar P."/>
            <person name="Natvig D.O."/>
            <person name="Lalanne C."/>
            <person name="Gautier V."/>
            <person name="Ament-Velasquez S.L."/>
            <person name="Kruys A."/>
            <person name="Hutchinson M.I."/>
            <person name="Powell A.J."/>
            <person name="Barry K."/>
            <person name="Miller A.N."/>
            <person name="Grigoriev I.V."/>
            <person name="Debuchy R."/>
            <person name="Gladieux P."/>
            <person name="Hiltunen Thoren M."/>
            <person name="Johannesson H."/>
        </authorList>
    </citation>
    <scope>NUCLEOTIDE SEQUENCE</scope>
    <source>
        <strain evidence="1">CBS 757.83</strain>
    </source>
</reference>
<protein>
    <submittedName>
        <fullName evidence="1">Uncharacterized protein</fullName>
    </submittedName>
</protein>
<dbReference type="EMBL" id="MU863627">
    <property type="protein sequence ID" value="KAK4104271.1"/>
    <property type="molecule type" value="Genomic_DNA"/>
</dbReference>
<gene>
    <name evidence="1" type="ORF">N658DRAFT_249132</name>
</gene>
<sequence>MPPLLPLPLPPPPPATRELVPVPPVPPVHIHHDPNGMAAAVAGDPRRHWPLACRWRSRRAGRYGRVGGYSPGDSRGGEVDVVWWGLVLQTSSWID</sequence>
<accession>A0AAN6Q7E6</accession>
<evidence type="ECO:0000313" key="2">
    <source>
        <dbReference type="Proteomes" id="UP001305647"/>
    </source>
</evidence>
<reference evidence="1" key="2">
    <citation type="submission" date="2023-05" db="EMBL/GenBank/DDBJ databases">
        <authorList>
            <consortium name="Lawrence Berkeley National Laboratory"/>
            <person name="Steindorff A."/>
            <person name="Hensen N."/>
            <person name="Bonometti L."/>
            <person name="Westerberg I."/>
            <person name="Brannstrom I.O."/>
            <person name="Guillou S."/>
            <person name="Cros-Aarteil S."/>
            <person name="Calhoun S."/>
            <person name="Haridas S."/>
            <person name="Kuo A."/>
            <person name="Mondo S."/>
            <person name="Pangilinan J."/>
            <person name="Riley R."/>
            <person name="Labutti K."/>
            <person name="Andreopoulos B."/>
            <person name="Lipzen A."/>
            <person name="Chen C."/>
            <person name="Yanf M."/>
            <person name="Daum C."/>
            <person name="Ng V."/>
            <person name="Clum A."/>
            <person name="Ohm R."/>
            <person name="Martin F."/>
            <person name="Silar P."/>
            <person name="Natvig D."/>
            <person name="Lalanne C."/>
            <person name="Gautier V."/>
            <person name="Ament-Velasquez S.L."/>
            <person name="Kruys A."/>
            <person name="Hutchinson M.I."/>
            <person name="Powell A.J."/>
            <person name="Barry K."/>
            <person name="Miller A.N."/>
            <person name="Grigoriev I.V."/>
            <person name="Debuchy R."/>
            <person name="Gladieux P."/>
            <person name="Thoren M.H."/>
            <person name="Johannesson H."/>
        </authorList>
    </citation>
    <scope>NUCLEOTIDE SEQUENCE</scope>
    <source>
        <strain evidence="1">CBS 757.83</strain>
    </source>
</reference>
<evidence type="ECO:0000313" key="1">
    <source>
        <dbReference type="EMBL" id="KAK4104271.1"/>
    </source>
</evidence>
<keyword evidence="2" id="KW-1185">Reference proteome</keyword>
<proteinExistence type="predicted"/>
<dbReference type="AlphaFoldDB" id="A0AAN6Q7E6"/>
<organism evidence="1 2">
    <name type="scientific">Parathielavia hyrcaniae</name>
    <dbReference type="NCBI Taxonomy" id="113614"/>
    <lineage>
        <taxon>Eukaryota</taxon>
        <taxon>Fungi</taxon>
        <taxon>Dikarya</taxon>
        <taxon>Ascomycota</taxon>
        <taxon>Pezizomycotina</taxon>
        <taxon>Sordariomycetes</taxon>
        <taxon>Sordariomycetidae</taxon>
        <taxon>Sordariales</taxon>
        <taxon>Chaetomiaceae</taxon>
        <taxon>Parathielavia</taxon>
    </lineage>
</organism>
<name>A0AAN6Q7E6_9PEZI</name>
<dbReference type="Proteomes" id="UP001305647">
    <property type="component" value="Unassembled WGS sequence"/>
</dbReference>
<comment type="caution">
    <text evidence="1">The sequence shown here is derived from an EMBL/GenBank/DDBJ whole genome shotgun (WGS) entry which is preliminary data.</text>
</comment>